<evidence type="ECO:0000313" key="3">
    <source>
        <dbReference type="EnsemblMetazoa" id="XP_020893124.1"/>
    </source>
</evidence>
<keyword evidence="4" id="KW-1185">Reference proteome</keyword>
<dbReference type="RefSeq" id="XP_020893124.1">
    <property type="nucleotide sequence ID" value="XM_021037465.2"/>
</dbReference>
<dbReference type="OMA" id="SACKRNC"/>
<feature type="region of interest" description="Disordered" evidence="1">
    <location>
        <begin position="331"/>
        <end position="389"/>
    </location>
</feature>
<dbReference type="Proteomes" id="UP000887567">
    <property type="component" value="Unplaced"/>
</dbReference>
<keyword evidence="2" id="KW-0732">Signal</keyword>
<sequence length="389" mass="42150">MWRFVLLLVAVVLFVNGEPIEKPSQTSTQVQGVKRDKTDPLADAEQAAGQAVLQLLDAKIGKKVQDAAKEVTDFLTTAIGSHSNARADSIRQDKQKEMSLLHLGTMHTIQKHVKKTEDKPQLQKKKDGSFLVHFKIPYIVTPLDKKKKKQSHHSPKHHAHHIHHIKHKTTQDKPPPIEVGRKPYHPVYHHAATIAPNPYSQSTGAGYTTGYGSTHAATMAPATPAATAAGMTPCQGSCTAPCSPQCSAATDCCCCSDPNAAMAPPAMPMSMPPPPPPMLTNPNQPPLTAQQFSQLPLLPGSPIPPGACPQICKRHCIAKCPNECCGAGKRNKVEKPSKSKPVKIEKSKQETKPEEKTEKDDNEDDQETSQDQRDEGSANEAAADEDSVE</sequence>
<protein>
    <submittedName>
        <fullName evidence="3">Uncharacterized protein</fullName>
    </submittedName>
</protein>
<proteinExistence type="predicted"/>
<dbReference type="AlphaFoldDB" id="A0A913WRS1"/>
<dbReference type="KEGG" id="epa:110232293"/>
<accession>A0A913WRS1</accession>
<feature type="compositionally biased region" description="Basic residues" evidence="1">
    <location>
        <begin position="145"/>
        <end position="168"/>
    </location>
</feature>
<feature type="signal peptide" evidence="2">
    <location>
        <begin position="1"/>
        <end position="17"/>
    </location>
</feature>
<dbReference type="EnsemblMetazoa" id="XM_021037465.2">
    <property type="protein sequence ID" value="XP_020893124.1"/>
    <property type="gene ID" value="LOC110232293"/>
</dbReference>
<feature type="chain" id="PRO_5037540568" evidence="2">
    <location>
        <begin position="18"/>
        <end position="389"/>
    </location>
</feature>
<name>A0A913WRS1_EXADI</name>
<feature type="compositionally biased region" description="Basic and acidic residues" evidence="1">
    <location>
        <begin position="331"/>
        <end position="359"/>
    </location>
</feature>
<feature type="region of interest" description="Disordered" evidence="1">
    <location>
        <begin position="144"/>
        <end position="176"/>
    </location>
</feature>
<organism evidence="3 4">
    <name type="scientific">Exaiptasia diaphana</name>
    <name type="common">Tropical sea anemone</name>
    <name type="synonym">Aiptasia pulchella</name>
    <dbReference type="NCBI Taxonomy" id="2652724"/>
    <lineage>
        <taxon>Eukaryota</taxon>
        <taxon>Metazoa</taxon>
        <taxon>Cnidaria</taxon>
        <taxon>Anthozoa</taxon>
        <taxon>Hexacorallia</taxon>
        <taxon>Actiniaria</taxon>
        <taxon>Aiptasiidae</taxon>
        <taxon>Exaiptasia</taxon>
    </lineage>
</organism>
<reference evidence="3" key="1">
    <citation type="submission" date="2022-11" db="UniProtKB">
        <authorList>
            <consortium name="EnsemblMetazoa"/>
        </authorList>
    </citation>
    <scope>IDENTIFICATION</scope>
</reference>
<dbReference type="OrthoDB" id="5979607at2759"/>
<dbReference type="GeneID" id="110232293"/>
<evidence type="ECO:0000313" key="4">
    <source>
        <dbReference type="Proteomes" id="UP000887567"/>
    </source>
</evidence>
<evidence type="ECO:0000256" key="2">
    <source>
        <dbReference type="SAM" id="SignalP"/>
    </source>
</evidence>
<evidence type="ECO:0000256" key="1">
    <source>
        <dbReference type="SAM" id="MobiDB-lite"/>
    </source>
</evidence>